<dbReference type="NCBIfam" id="TIGR01657">
    <property type="entry name" value="P-ATPase-V"/>
    <property type="match status" value="1"/>
</dbReference>
<dbReference type="InterPro" id="IPR047820">
    <property type="entry name" value="P5A-type_ATPase"/>
</dbReference>
<feature type="transmembrane region" description="Helical" evidence="14">
    <location>
        <begin position="959"/>
        <end position="979"/>
    </location>
</feature>
<keyword evidence="11 14" id="KW-1133">Transmembrane helix</keyword>
<dbReference type="GO" id="GO:0005789">
    <property type="term" value="C:endoplasmic reticulum membrane"/>
    <property type="evidence" value="ECO:0007669"/>
    <property type="project" value="UniProtKB-SubCell"/>
</dbReference>
<dbReference type="GO" id="GO:0016887">
    <property type="term" value="F:ATP hydrolysis activity"/>
    <property type="evidence" value="ECO:0007669"/>
    <property type="project" value="InterPro"/>
</dbReference>
<keyword evidence="5" id="KW-0479">Metal-binding</keyword>
<dbReference type="InterPro" id="IPR057255">
    <property type="entry name" value="2TM_P5A-ATPase"/>
</dbReference>
<keyword evidence="12 14" id="KW-0472">Membrane</keyword>
<dbReference type="InterPro" id="IPR023214">
    <property type="entry name" value="HAD_sf"/>
</dbReference>
<keyword evidence="4 14" id="KW-0812">Transmembrane</keyword>
<dbReference type="SUPFAM" id="SSF81660">
    <property type="entry name" value="Metal cation-transporting ATPase, ATP-binding domain N"/>
    <property type="match status" value="1"/>
</dbReference>
<dbReference type="NCBIfam" id="TIGR01494">
    <property type="entry name" value="ATPase_P-type"/>
    <property type="match status" value="2"/>
</dbReference>
<feature type="transmembrane region" description="Helical" evidence="14">
    <location>
        <begin position="406"/>
        <end position="425"/>
    </location>
</feature>
<evidence type="ECO:0000256" key="12">
    <source>
        <dbReference type="ARBA" id="ARBA00023136"/>
    </source>
</evidence>
<dbReference type="Gene3D" id="3.40.50.1000">
    <property type="entry name" value="HAD superfamily/HAD-like"/>
    <property type="match status" value="1"/>
</dbReference>
<dbReference type="SUPFAM" id="SSF56784">
    <property type="entry name" value="HAD-like"/>
    <property type="match status" value="1"/>
</dbReference>
<dbReference type="EMBL" id="JXXN02000284">
    <property type="protein sequence ID" value="THD27919.1"/>
    <property type="molecule type" value="Genomic_DNA"/>
</dbReference>
<evidence type="ECO:0000256" key="8">
    <source>
        <dbReference type="ARBA" id="ARBA00022840"/>
    </source>
</evidence>
<evidence type="ECO:0000256" key="6">
    <source>
        <dbReference type="ARBA" id="ARBA00022741"/>
    </source>
</evidence>
<keyword evidence="3" id="KW-0813">Transport</keyword>
<protein>
    <submittedName>
        <fullName evidence="17">Cation-transporting ATPase</fullName>
    </submittedName>
</protein>
<dbReference type="InterPro" id="IPR036412">
    <property type="entry name" value="HAD-like_sf"/>
</dbReference>
<keyword evidence="6" id="KW-0547">Nucleotide-binding</keyword>
<evidence type="ECO:0000256" key="1">
    <source>
        <dbReference type="ARBA" id="ARBA00004477"/>
    </source>
</evidence>
<dbReference type="GO" id="GO:0005524">
    <property type="term" value="F:ATP binding"/>
    <property type="evidence" value="ECO:0007669"/>
    <property type="project" value="UniProtKB-KW"/>
</dbReference>
<reference evidence="17" key="1">
    <citation type="submission" date="2019-03" db="EMBL/GenBank/DDBJ databases">
        <title>Improved annotation for the trematode Fasciola hepatica.</title>
        <authorList>
            <person name="Choi Y.-J."/>
            <person name="Martin J."/>
            <person name="Mitreva M."/>
        </authorList>
    </citation>
    <scope>NUCLEOTIDE SEQUENCE [LARGE SCALE GENOMIC DNA]</scope>
</reference>
<evidence type="ECO:0000256" key="10">
    <source>
        <dbReference type="ARBA" id="ARBA00022967"/>
    </source>
</evidence>
<dbReference type="PANTHER" id="PTHR45630">
    <property type="entry name" value="CATION-TRANSPORTING ATPASE-RELATED"/>
    <property type="match status" value="1"/>
</dbReference>
<evidence type="ECO:0000256" key="11">
    <source>
        <dbReference type="ARBA" id="ARBA00022989"/>
    </source>
</evidence>
<dbReference type="GO" id="GO:0019829">
    <property type="term" value="F:ATPase-coupled monoatomic cation transmembrane transporter activity"/>
    <property type="evidence" value="ECO:0007669"/>
    <property type="project" value="TreeGrafter"/>
</dbReference>
<dbReference type="InterPro" id="IPR018303">
    <property type="entry name" value="ATPase_P-typ_P_site"/>
</dbReference>
<evidence type="ECO:0000256" key="3">
    <source>
        <dbReference type="ARBA" id="ARBA00022448"/>
    </source>
</evidence>
<evidence type="ECO:0000313" key="18">
    <source>
        <dbReference type="Proteomes" id="UP000230066"/>
    </source>
</evidence>
<evidence type="ECO:0000256" key="7">
    <source>
        <dbReference type="ARBA" id="ARBA00022824"/>
    </source>
</evidence>
<proteinExistence type="inferred from homology"/>
<evidence type="ECO:0000256" key="4">
    <source>
        <dbReference type="ARBA" id="ARBA00022692"/>
    </source>
</evidence>
<dbReference type="SUPFAM" id="SSF81665">
    <property type="entry name" value="Calcium ATPase, transmembrane domain M"/>
    <property type="match status" value="1"/>
</dbReference>
<feature type="transmembrane region" description="Helical" evidence="14">
    <location>
        <begin position="59"/>
        <end position="82"/>
    </location>
</feature>
<dbReference type="GO" id="GO:0046872">
    <property type="term" value="F:metal ion binding"/>
    <property type="evidence" value="ECO:0007669"/>
    <property type="project" value="UniProtKB-KW"/>
</dbReference>
<dbReference type="InterPro" id="IPR008250">
    <property type="entry name" value="ATPase_P-typ_transduc_dom_A_sf"/>
</dbReference>
<organism evidence="17 18">
    <name type="scientific">Fasciola hepatica</name>
    <name type="common">Liver fluke</name>
    <dbReference type="NCBI Taxonomy" id="6192"/>
    <lineage>
        <taxon>Eukaryota</taxon>
        <taxon>Metazoa</taxon>
        <taxon>Spiralia</taxon>
        <taxon>Lophotrochozoa</taxon>
        <taxon>Platyhelminthes</taxon>
        <taxon>Trematoda</taxon>
        <taxon>Digenea</taxon>
        <taxon>Plagiorchiida</taxon>
        <taxon>Echinostomata</taxon>
        <taxon>Echinostomatoidea</taxon>
        <taxon>Fasciolidae</taxon>
        <taxon>Fasciola</taxon>
    </lineage>
</organism>
<feature type="region of interest" description="Disordered" evidence="13">
    <location>
        <begin position="874"/>
        <end position="900"/>
    </location>
</feature>
<comment type="subcellular location">
    <subcellularLocation>
        <location evidence="1">Endoplasmic reticulum membrane</location>
        <topology evidence="1">Multi-pass membrane protein</topology>
    </subcellularLocation>
</comment>
<dbReference type="Pfam" id="PF00122">
    <property type="entry name" value="E1-E2_ATPase"/>
    <property type="match status" value="1"/>
</dbReference>
<feature type="transmembrane region" description="Helical" evidence="14">
    <location>
        <begin position="1024"/>
        <end position="1045"/>
    </location>
</feature>
<accession>A0A4E0RGG9</accession>
<evidence type="ECO:0000313" key="17">
    <source>
        <dbReference type="EMBL" id="THD27919.1"/>
    </source>
</evidence>
<evidence type="ECO:0000259" key="15">
    <source>
        <dbReference type="Pfam" id="PF00122"/>
    </source>
</evidence>
<keyword evidence="7" id="KW-0256">Endoplasmic reticulum</keyword>
<dbReference type="Gene3D" id="3.40.1110.10">
    <property type="entry name" value="Calcium-transporting ATPase, cytoplasmic domain N"/>
    <property type="match status" value="1"/>
</dbReference>
<keyword evidence="10" id="KW-1278">Translocase</keyword>
<dbReference type="InterPro" id="IPR044492">
    <property type="entry name" value="P_typ_ATPase_HD_dom"/>
</dbReference>
<dbReference type="PRINTS" id="PR00119">
    <property type="entry name" value="CATATPASE"/>
</dbReference>
<dbReference type="AlphaFoldDB" id="A0A4E0RGG9"/>
<dbReference type="SUPFAM" id="SSF81653">
    <property type="entry name" value="Calcium ATPase, transduction domain A"/>
    <property type="match status" value="1"/>
</dbReference>
<dbReference type="InterPro" id="IPR059000">
    <property type="entry name" value="ATPase_P-type_domA"/>
</dbReference>
<dbReference type="CDD" id="cd07543">
    <property type="entry name" value="P-type_ATPase_cation"/>
    <property type="match status" value="1"/>
</dbReference>
<dbReference type="InterPro" id="IPR023298">
    <property type="entry name" value="ATPase_P-typ_TM_dom_sf"/>
</dbReference>
<keyword evidence="8" id="KW-0067">ATP-binding</keyword>
<dbReference type="GO" id="GO:0006874">
    <property type="term" value="P:intracellular calcium ion homeostasis"/>
    <property type="evidence" value="ECO:0007669"/>
    <property type="project" value="TreeGrafter"/>
</dbReference>
<dbReference type="FunFam" id="3.40.50.1000:FF:000056">
    <property type="entry name" value="Cation-transporting ATPase"/>
    <property type="match status" value="1"/>
</dbReference>
<evidence type="ECO:0000259" key="16">
    <source>
        <dbReference type="Pfam" id="PF23143"/>
    </source>
</evidence>
<evidence type="ECO:0000256" key="5">
    <source>
        <dbReference type="ARBA" id="ARBA00022723"/>
    </source>
</evidence>
<keyword evidence="18" id="KW-1185">Reference proteome</keyword>
<sequence length="1172" mass="130373">MFGKVASVGDYLTPDIASVELYNAKPILWHANIYPFVVLYGVWFGYWVNVLGLTEYVELGLIGTAVIGVSQILACLFCHWSVAFRCWSTCSKNSYSSKSTLVKVTPTPNNGSTTLEVIHHVQDENTGEWNHYFYFQRLKYTFVNDDKNSILDVKFPIDWKIRDYMEWRGYEVPEKLKAAGTFYGRNELHLNVPTFAELFKERATAPFFVFQVFCVTLWCLDEYWVYPMLTLVMLCLFEAGLVQQQLKNMTEIRSMGAKPYNIHVYRQKKWSRIMSNELIAGDIVSVSDSNQKFLIPCDLLLLRGTCIIDESMLTGESVPVSKEPCESIRSDEQFTFDDGHKSQVIFGGTKVVQFNSPSKSSSHLKAPDNGCICFVLRTGLSTSQGRLLKTIMYSVKTVTANNMETFLFIAFLLMFAIVASAYVWIEGSADPRRNRYKLFLECTLILTSVIPQELPIELSLAVNSSLIALSKLLVYCTEPFRIPFAGKVDICAFDKTGTLTEDTVVVEGVTGLNDQPANKLVPVQRCPLSTVQVLASCHSLMHTSNGIVGDPMEKAMLAASGWILNAENSVFGRTTPRSPPLRICQRFRFSSALRRMSVVVSHNLPSGAELTYLVCTKGSPEALLPMLVDPPPDYDEAYLTMARRGARVLALAQKSLGTLTHQQVRDLTREEVEKDLTFCGFVLISCPLKPDSKDVLRELRESSHHLAMITGDNPLTACHVGTVLEIVRPNTPVLVLTPPNALSSDWHWQSVDDSIVQSAFLDDDRSQANHLVQLTRDYDLCLTGEGIEALRTKSPRLLHALIPKVKIHARVVPKQKENILVHLKRMGYVTMMCGDGTNDVGALKQAHVGVALLNEAGSPKLDTLMSASTNQNSLGSAAADRAGRPHHGSRPAFRGDDHQSAHARLTSQLATMDAEQDSTLVRLGDASIAAPFTAKMSSPSGVCQIIKQGRCTLVTTLQMYKILAINALVSAYSFSVLFLKGFKTSDAQASIQAILLSASFLFISRSKPLKTLSHARPMPNIFNLYTLLTVTLQFMVHFSVLCTLTQEAEARMPVKDENFIDVHAEFEPSILNTVVYLISTSMQIATIAVNYKGHPFMESLLENKPIVISLSIAIGGVILLALGLFAEPLRLMRLDPQLQKIFFMAVAFDFIASWLVDRVLVFFFGRVRVKSL</sequence>
<feature type="domain" description="P-type ATPase A" evidence="15">
    <location>
        <begin position="262"/>
        <end position="386"/>
    </location>
</feature>
<name>A0A4E0RGG9_FASHE</name>
<dbReference type="Gene3D" id="2.70.150.10">
    <property type="entry name" value="Calcium-transporting ATPase, cytoplasmic transduction domain A"/>
    <property type="match status" value="1"/>
</dbReference>
<comment type="similarity">
    <text evidence="2">Belongs to the cation transport ATPase (P-type) (TC 3.A.3) family. Type V subfamily.</text>
</comment>
<evidence type="ECO:0000256" key="14">
    <source>
        <dbReference type="SAM" id="Phobius"/>
    </source>
</evidence>
<dbReference type="SFLD" id="SFLDS00003">
    <property type="entry name" value="Haloacid_Dehalogenase"/>
    <property type="match status" value="1"/>
</dbReference>
<evidence type="ECO:0000256" key="13">
    <source>
        <dbReference type="SAM" id="MobiDB-lite"/>
    </source>
</evidence>
<feature type="domain" description="P5A-ATPase transmembrane helical hairpin" evidence="16">
    <location>
        <begin position="25"/>
        <end position="93"/>
    </location>
</feature>
<gene>
    <name evidence="17" type="ORF">D915_001188</name>
</gene>
<dbReference type="PROSITE" id="PS00154">
    <property type="entry name" value="ATPASE_E1_E2"/>
    <property type="match status" value="1"/>
</dbReference>
<evidence type="ECO:0000256" key="9">
    <source>
        <dbReference type="ARBA" id="ARBA00022842"/>
    </source>
</evidence>
<evidence type="ECO:0000256" key="2">
    <source>
        <dbReference type="ARBA" id="ARBA00006000"/>
    </source>
</evidence>
<dbReference type="SFLD" id="SFLDG00002">
    <property type="entry name" value="C1.7:_P-type_atpase_like"/>
    <property type="match status" value="1"/>
</dbReference>
<feature type="transmembrane region" description="Helical" evidence="14">
    <location>
        <begin position="27"/>
        <end position="47"/>
    </location>
</feature>
<dbReference type="PANTHER" id="PTHR45630:SF7">
    <property type="entry name" value="ENDOPLASMIC RETICULUM TRANSMEMBRANE HELIX TRANSLOCASE"/>
    <property type="match status" value="1"/>
</dbReference>
<dbReference type="Proteomes" id="UP000230066">
    <property type="component" value="Unassembled WGS sequence"/>
</dbReference>
<dbReference type="InterPro" id="IPR023299">
    <property type="entry name" value="ATPase_P-typ_cyto_dom_N"/>
</dbReference>
<keyword evidence="9" id="KW-0460">Magnesium</keyword>
<dbReference type="InterPro" id="IPR006544">
    <property type="entry name" value="P-type_TPase_V"/>
</dbReference>
<feature type="transmembrane region" description="Helical" evidence="14">
    <location>
        <begin position="1106"/>
        <end position="1126"/>
    </location>
</feature>
<dbReference type="InterPro" id="IPR001757">
    <property type="entry name" value="P_typ_ATPase"/>
</dbReference>
<dbReference type="Pfam" id="PF23143">
    <property type="entry name" value="2TM_P5A-ATPase"/>
    <property type="match status" value="1"/>
</dbReference>
<comment type="caution">
    <text evidence="17">The sequence shown here is derived from an EMBL/GenBank/DDBJ whole genome shotgun (WGS) entry which is preliminary data.</text>
</comment>
<feature type="transmembrane region" description="Helical" evidence="14">
    <location>
        <begin position="1141"/>
        <end position="1164"/>
    </location>
</feature>
<dbReference type="SFLD" id="SFLDF00027">
    <property type="entry name" value="p-type_atpase"/>
    <property type="match status" value="1"/>
</dbReference>
<dbReference type="GO" id="GO:0015662">
    <property type="term" value="F:P-type ion transporter activity"/>
    <property type="evidence" value="ECO:0007669"/>
    <property type="project" value="TreeGrafter"/>
</dbReference>